<accession>A0A9P8QE55</accession>
<gene>
    <name evidence="1" type="ORF">WICPIJ_000275</name>
</gene>
<proteinExistence type="predicted"/>
<evidence type="ECO:0000313" key="1">
    <source>
        <dbReference type="EMBL" id="KAH3688768.1"/>
    </source>
</evidence>
<evidence type="ECO:0000313" key="2">
    <source>
        <dbReference type="Proteomes" id="UP000774326"/>
    </source>
</evidence>
<dbReference type="EMBL" id="JAEUBG010000168">
    <property type="protein sequence ID" value="KAH3688768.1"/>
    <property type="molecule type" value="Genomic_DNA"/>
</dbReference>
<sequence length="285" mass="32998">MTQTRNQYPTELVLEILSFLNHKDRLDVIFKIPEFKTFTPKVYVVFRTPGSKIPHFAHYKKESSFVHYVVLNDGYEPSDIETVDEKALVGRIREVVSCIKNYHVVDSVTLEFCFDMESPSIYNQMNIYPLIYEQFKGIPHSIELFKRGVTEKQLTKSRCQQVGVFDYSLGSKFHFDKDTDILRYEVEEQVFAVSGTQFIRSAMLFLEHPEEVKNEILDVNNKDLLHVEVTLLPRLVSAPKVPTAPKIKTKTRMKMSKIASAKTPVYTRPGISKYEHLLLDKVKSP</sequence>
<organism evidence="1 2">
    <name type="scientific">Wickerhamomyces pijperi</name>
    <name type="common">Yeast</name>
    <name type="synonym">Pichia pijperi</name>
    <dbReference type="NCBI Taxonomy" id="599730"/>
    <lineage>
        <taxon>Eukaryota</taxon>
        <taxon>Fungi</taxon>
        <taxon>Dikarya</taxon>
        <taxon>Ascomycota</taxon>
        <taxon>Saccharomycotina</taxon>
        <taxon>Saccharomycetes</taxon>
        <taxon>Phaffomycetales</taxon>
        <taxon>Wickerhamomycetaceae</taxon>
        <taxon>Wickerhamomyces</taxon>
    </lineage>
</organism>
<reference evidence="1" key="2">
    <citation type="submission" date="2021-01" db="EMBL/GenBank/DDBJ databases">
        <authorList>
            <person name="Schikora-Tamarit M.A."/>
        </authorList>
    </citation>
    <scope>NUCLEOTIDE SEQUENCE</scope>
    <source>
        <strain evidence="1">CBS2887</strain>
    </source>
</reference>
<keyword evidence="2" id="KW-1185">Reference proteome</keyword>
<name>A0A9P8QE55_WICPI</name>
<feature type="non-terminal residue" evidence="1">
    <location>
        <position position="285"/>
    </location>
</feature>
<dbReference type="Proteomes" id="UP000774326">
    <property type="component" value="Unassembled WGS sequence"/>
</dbReference>
<protein>
    <submittedName>
        <fullName evidence="1">Uncharacterized protein</fullName>
    </submittedName>
</protein>
<reference evidence="1" key="1">
    <citation type="journal article" date="2021" name="Open Biol.">
        <title>Shared evolutionary footprints suggest mitochondrial oxidative damage underlies multiple complex I losses in fungi.</title>
        <authorList>
            <person name="Schikora-Tamarit M.A."/>
            <person name="Marcet-Houben M."/>
            <person name="Nosek J."/>
            <person name="Gabaldon T."/>
        </authorList>
    </citation>
    <scope>NUCLEOTIDE SEQUENCE</scope>
    <source>
        <strain evidence="1">CBS2887</strain>
    </source>
</reference>
<comment type="caution">
    <text evidence="1">The sequence shown here is derived from an EMBL/GenBank/DDBJ whole genome shotgun (WGS) entry which is preliminary data.</text>
</comment>
<dbReference type="AlphaFoldDB" id="A0A9P8QE55"/>